<gene>
    <name evidence="3" type="ORF">PAXINDRAFT_171215</name>
</gene>
<sequence length="220" mass="23639">MTVIRRVAVLGPRALGDSTTDNESLLQHAYFIVALAFALLLVAARISVLRRRNRPLSDFFKIGDRSAYRYGSDPVNARSYGSSYQPGYGVPLAPVPAAYRPDRRVRAVDTDAGGRRLGPAGEDWDGKDDLPAYDGVGGPPKYVEADWRNAGPQGRPQHPWEQPVNMLPPSGAEEDRSGNYPGDNTPTTEPLPGGGHTGPNPETEVASPPPAHHPHDASSS</sequence>
<protein>
    <submittedName>
        <fullName evidence="3">Uncharacterized protein</fullName>
    </submittedName>
</protein>
<organism evidence="3 4">
    <name type="scientific">Paxillus involutus ATCC 200175</name>
    <dbReference type="NCBI Taxonomy" id="664439"/>
    <lineage>
        <taxon>Eukaryota</taxon>
        <taxon>Fungi</taxon>
        <taxon>Dikarya</taxon>
        <taxon>Basidiomycota</taxon>
        <taxon>Agaricomycotina</taxon>
        <taxon>Agaricomycetes</taxon>
        <taxon>Agaricomycetidae</taxon>
        <taxon>Boletales</taxon>
        <taxon>Paxilineae</taxon>
        <taxon>Paxillaceae</taxon>
        <taxon>Paxillus</taxon>
    </lineage>
</organism>
<reference evidence="4" key="2">
    <citation type="submission" date="2015-01" db="EMBL/GenBank/DDBJ databases">
        <title>Evolutionary Origins and Diversification of the Mycorrhizal Mutualists.</title>
        <authorList>
            <consortium name="DOE Joint Genome Institute"/>
            <consortium name="Mycorrhizal Genomics Consortium"/>
            <person name="Kohler A."/>
            <person name="Kuo A."/>
            <person name="Nagy L.G."/>
            <person name="Floudas D."/>
            <person name="Copeland A."/>
            <person name="Barry K.W."/>
            <person name="Cichocki N."/>
            <person name="Veneault-Fourrey C."/>
            <person name="LaButti K."/>
            <person name="Lindquist E.A."/>
            <person name="Lipzen A."/>
            <person name="Lundell T."/>
            <person name="Morin E."/>
            <person name="Murat C."/>
            <person name="Riley R."/>
            <person name="Ohm R."/>
            <person name="Sun H."/>
            <person name="Tunlid A."/>
            <person name="Henrissat B."/>
            <person name="Grigoriev I.V."/>
            <person name="Hibbett D.S."/>
            <person name="Martin F."/>
        </authorList>
    </citation>
    <scope>NUCLEOTIDE SEQUENCE [LARGE SCALE GENOMIC DNA]</scope>
    <source>
        <strain evidence="4">ATCC 200175</strain>
    </source>
</reference>
<dbReference type="AlphaFoldDB" id="A0A0C9T9V2"/>
<dbReference type="Proteomes" id="UP000053647">
    <property type="component" value="Unassembled WGS sequence"/>
</dbReference>
<evidence type="ECO:0000313" key="3">
    <source>
        <dbReference type="EMBL" id="KIJ12405.1"/>
    </source>
</evidence>
<keyword evidence="2" id="KW-0472">Membrane</keyword>
<dbReference type="OrthoDB" id="2974599at2759"/>
<evidence type="ECO:0000256" key="2">
    <source>
        <dbReference type="SAM" id="Phobius"/>
    </source>
</evidence>
<keyword evidence="4" id="KW-1185">Reference proteome</keyword>
<keyword evidence="2" id="KW-0812">Transmembrane</keyword>
<evidence type="ECO:0000256" key="1">
    <source>
        <dbReference type="SAM" id="MobiDB-lite"/>
    </source>
</evidence>
<feature type="compositionally biased region" description="Basic and acidic residues" evidence="1">
    <location>
        <begin position="105"/>
        <end position="114"/>
    </location>
</feature>
<evidence type="ECO:0000313" key="4">
    <source>
        <dbReference type="Proteomes" id="UP000053647"/>
    </source>
</evidence>
<name>A0A0C9T9V2_PAXIN</name>
<keyword evidence="2" id="KW-1133">Transmembrane helix</keyword>
<dbReference type="EMBL" id="KN819364">
    <property type="protein sequence ID" value="KIJ12405.1"/>
    <property type="molecule type" value="Genomic_DNA"/>
</dbReference>
<proteinExistence type="predicted"/>
<reference evidence="3 4" key="1">
    <citation type="submission" date="2014-06" db="EMBL/GenBank/DDBJ databases">
        <authorList>
            <consortium name="DOE Joint Genome Institute"/>
            <person name="Kuo A."/>
            <person name="Kohler A."/>
            <person name="Nagy L.G."/>
            <person name="Floudas D."/>
            <person name="Copeland A."/>
            <person name="Barry K.W."/>
            <person name="Cichocki N."/>
            <person name="Veneault-Fourrey C."/>
            <person name="LaButti K."/>
            <person name="Lindquist E.A."/>
            <person name="Lipzen A."/>
            <person name="Lundell T."/>
            <person name="Morin E."/>
            <person name="Murat C."/>
            <person name="Sun H."/>
            <person name="Tunlid A."/>
            <person name="Henrissat B."/>
            <person name="Grigoriev I.V."/>
            <person name="Hibbett D.S."/>
            <person name="Martin F."/>
            <person name="Nordberg H.P."/>
            <person name="Cantor M.N."/>
            <person name="Hua S.X."/>
        </authorList>
    </citation>
    <scope>NUCLEOTIDE SEQUENCE [LARGE SCALE GENOMIC DNA]</scope>
    <source>
        <strain evidence="3 4">ATCC 200175</strain>
    </source>
</reference>
<feature type="transmembrane region" description="Helical" evidence="2">
    <location>
        <begin position="29"/>
        <end position="48"/>
    </location>
</feature>
<dbReference type="HOGENOM" id="CLU_1305017_0_0_1"/>
<accession>A0A0C9T9V2</accession>
<feature type="region of interest" description="Disordered" evidence="1">
    <location>
        <begin position="105"/>
        <end position="220"/>
    </location>
</feature>